<dbReference type="AlphaFoldDB" id="A0A0A9CW71"/>
<protein>
    <submittedName>
        <fullName evidence="1">Uncharacterized protein</fullName>
    </submittedName>
</protein>
<organism evidence="1">
    <name type="scientific">Arundo donax</name>
    <name type="common">Giant reed</name>
    <name type="synonym">Donax arundinaceus</name>
    <dbReference type="NCBI Taxonomy" id="35708"/>
    <lineage>
        <taxon>Eukaryota</taxon>
        <taxon>Viridiplantae</taxon>
        <taxon>Streptophyta</taxon>
        <taxon>Embryophyta</taxon>
        <taxon>Tracheophyta</taxon>
        <taxon>Spermatophyta</taxon>
        <taxon>Magnoliopsida</taxon>
        <taxon>Liliopsida</taxon>
        <taxon>Poales</taxon>
        <taxon>Poaceae</taxon>
        <taxon>PACMAD clade</taxon>
        <taxon>Arundinoideae</taxon>
        <taxon>Arundineae</taxon>
        <taxon>Arundo</taxon>
    </lineage>
</organism>
<reference evidence="1" key="1">
    <citation type="submission" date="2014-09" db="EMBL/GenBank/DDBJ databases">
        <authorList>
            <person name="Magalhaes I.L.F."/>
            <person name="Oliveira U."/>
            <person name="Santos F.R."/>
            <person name="Vidigal T.H.D.A."/>
            <person name="Brescovit A.D."/>
            <person name="Santos A.J."/>
        </authorList>
    </citation>
    <scope>NUCLEOTIDE SEQUENCE</scope>
    <source>
        <tissue evidence="1">Shoot tissue taken approximately 20 cm above the soil surface</tissue>
    </source>
</reference>
<dbReference type="EMBL" id="GBRH01219227">
    <property type="protein sequence ID" value="JAD78668.1"/>
    <property type="molecule type" value="Transcribed_RNA"/>
</dbReference>
<accession>A0A0A9CW71</accession>
<proteinExistence type="predicted"/>
<sequence length="29" mass="3523">MMVKHCHWIHKYSVASYQHFSVGRIHLQV</sequence>
<evidence type="ECO:0000313" key="1">
    <source>
        <dbReference type="EMBL" id="JAD78668.1"/>
    </source>
</evidence>
<name>A0A0A9CW71_ARUDO</name>
<reference evidence="1" key="2">
    <citation type="journal article" date="2015" name="Data Brief">
        <title>Shoot transcriptome of the giant reed, Arundo donax.</title>
        <authorList>
            <person name="Barrero R.A."/>
            <person name="Guerrero F.D."/>
            <person name="Moolhuijzen P."/>
            <person name="Goolsby J.A."/>
            <person name="Tidwell J."/>
            <person name="Bellgard S.E."/>
            <person name="Bellgard M.I."/>
        </authorList>
    </citation>
    <scope>NUCLEOTIDE SEQUENCE</scope>
    <source>
        <tissue evidence="1">Shoot tissue taken approximately 20 cm above the soil surface</tissue>
    </source>
</reference>